<gene>
    <name evidence="4" type="ORF">ACERK3_08085</name>
</gene>
<evidence type="ECO:0000256" key="2">
    <source>
        <dbReference type="SAM" id="SignalP"/>
    </source>
</evidence>
<evidence type="ECO:0000256" key="1">
    <source>
        <dbReference type="SAM" id="MobiDB-lite"/>
    </source>
</evidence>
<keyword evidence="5" id="KW-1185">Reference proteome</keyword>
<dbReference type="InterPro" id="IPR013424">
    <property type="entry name" value="Ice-binding_C"/>
</dbReference>
<dbReference type="SUPFAM" id="SSF49899">
    <property type="entry name" value="Concanavalin A-like lectins/glucanases"/>
    <property type="match status" value="1"/>
</dbReference>
<dbReference type="NCBIfam" id="TIGR02595">
    <property type="entry name" value="PEP_CTERM"/>
    <property type="match status" value="1"/>
</dbReference>
<accession>A0ABV4U7K2</accession>
<dbReference type="Pfam" id="PF07589">
    <property type="entry name" value="PEP-CTERM"/>
    <property type="match status" value="1"/>
</dbReference>
<dbReference type="Pfam" id="PF13385">
    <property type="entry name" value="Laminin_G_3"/>
    <property type="match status" value="1"/>
</dbReference>
<dbReference type="EMBL" id="JBGUBD010000004">
    <property type="protein sequence ID" value="MFA9478253.1"/>
    <property type="molecule type" value="Genomic_DNA"/>
</dbReference>
<proteinExistence type="predicted"/>
<dbReference type="Gene3D" id="2.60.120.200">
    <property type="match status" value="1"/>
</dbReference>
<sequence>MNTMLKSLGCAAVVAGAGMGANVAQADYVSTVLSNEDLIAYYRLGEDPSQTSTATDASGSHDGTYHGSPLSTMGPTADDGWNSFGDNNSAINLNGAGAITLDTAALDIPQITFTGWFRLTDDTHNQRIYTTQASPSNRFTINVANGQRLHVTTGGSNGAWVPIDTVLDGEWHHLVVSRGSNAREDVAVWIDFLPVATTLASHFGQGTGTNPTLGAQGVVDGTIDNSFLGSLDEVAFFNRVFTQEDVNELHAAALIPEPASLALLGLGGLAMLGRRRRA</sequence>
<evidence type="ECO:0000259" key="3">
    <source>
        <dbReference type="Pfam" id="PF07589"/>
    </source>
</evidence>
<protein>
    <submittedName>
        <fullName evidence="4">LamG domain-containing protein</fullName>
    </submittedName>
</protein>
<keyword evidence="2" id="KW-0732">Signal</keyword>
<dbReference type="Proteomes" id="UP001575105">
    <property type="component" value="Unassembled WGS sequence"/>
</dbReference>
<dbReference type="InterPro" id="IPR013320">
    <property type="entry name" value="ConA-like_dom_sf"/>
</dbReference>
<feature type="signal peptide" evidence="2">
    <location>
        <begin position="1"/>
        <end position="26"/>
    </location>
</feature>
<evidence type="ECO:0000313" key="5">
    <source>
        <dbReference type="Proteomes" id="UP001575105"/>
    </source>
</evidence>
<organism evidence="4 5">
    <name type="scientific">Natronomicrosphaera hydrolytica</name>
    <dbReference type="NCBI Taxonomy" id="3242702"/>
    <lineage>
        <taxon>Bacteria</taxon>
        <taxon>Pseudomonadati</taxon>
        <taxon>Planctomycetota</taxon>
        <taxon>Phycisphaerae</taxon>
        <taxon>Phycisphaerales</taxon>
        <taxon>Phycisphaeraceae</taxon>
        <taxon>Natronomicrosphaera</taxon>
    </lineage>
</organism>
<feature type="chain" id="PRO_5047026794" evidence="2">
    <location>
        <begin position="27"/>
        <end position="278"/>
    </location>
</feature>
<evidence type="ECO:0000313" key="4">
    <source>
        <dbReference type="EMBL" id="MFA9478253.1"/>
    </source>
</evidence>
<comment type="caution">
    <text evidence="4">The sequence shown here is derived from an EMBL/GenBank/DDBJ whole genome shotgun (WGS) entry which is preliminary data.</text>
</comment>
<name>A0ABV4U7K2_9BACT</name>
<feature type="region of interest" description="Disordered" evidence="1">
    <location>
        <begin position="50"/>
        <end position="81"/>
    </location>
</feature>
<feature type="domain" description="Ice-binding protein C-terminal" evidence="3">
    <location>
        <begin position="255"/>
        <end position="277"/>
    </location>
</feature>
<reference evidence="4 5" key="1">
    <citation type="submission" date="2024-08" db="EMBL/GenBank/DDBJ databases">
        <title>Whole-genome sequencing of halo(alkali)philic microorganisms from hypersaline lakes.</title>
        <authorList>
            <person name="Sorokin D.Y."/>
            <person name="Merkel A.Y."/>
            <person name="Messina E."/>
            <person name="Yakimov M."/>
        </authorList>
    </citation>
    <scope>NUCLEOTIDE SEQUENCE [LARGE SCALE GENOMIC DNA]</scope>
    <source>
        <strain evidence="4 5">AB-hyl4</strain>
    </source>
</reference>
<dbReference type="RefSeq" id="WP_425345176.1">
    <property type="nucleotide sequence ID" value="NZ_JBGUBD010000004.1"/>
</dbReference>